<organism evidence="1 2">
    <name type="scientific">Streptomyces aurantiacus</name>
    <dbReference type="NCBI Taxonomy" id="47760"/>
    <lineage>
        <taxon>Bacteria</taxon>
        <taxon>Bacillati</taxon>
        <taxon>Actinomycetota</taxon>
        <taxon>Actinomycetes</taxon>
        <taxon>Kitasatosporales</taxon>
        <taxon>Streptomycetaceae</taxon>
        <taxon>Streptomyces</taxon>
        <taxon>Streptomyces aurantiacus group</taxon>
    </lineage>
</organism>
<sequence length="111" mass="11879">MGGPAAGHHFGDWHRGSLVALDALPSAQHERVKAEDVAAYVGEYAAGLGISTWEREALGTLYSLGNSIQPSGDGYISNGFIDGQHRVQAMLDAGVRRTVVLRYFWPDSPPG</sequence>
<reference evidence="1 2" key="1">
    <citation type="journal article" date="2014" name="Int. J. Syst. Evol. Microbiol.">
        <title>Complete genome sequence of Corynebacterium casei LMG S-19264T (=DSM 44701T), isolated from a smear-ripened cheese.</title>
        <authorList>
            <consortium name="US DOE Joint Genome Institute (JGI-PGF)"/>
            <person name="Walter F."/>
            <person name="Albersmeier A."/>
            <person name="Kalinowski J."/>
            <person name="Ruckert C."/>
        </authorList>
    </citation>
    <scope>NUCLEOTIDE SEQUENCE [LARGE SCALE GENOMIC DNA]</scope>
    <source>
        <strain evidence="1 2">JCM 4677</strain>
    </source>
</reference>
<evidence type="ECO:0000313" key="2">
    <source>
        <dbReference type="Proteomes" id="UP000516444"/>
    </source>
</evidence>
<dbReference type="AlphaFoldDB" id="A0A7G1P0U5"/>
<name>A0A7G1P0U5_9ACTN</name>
<accession>A0A7G1P0U5</accession>
<dbReference type="Proteomes" id="UP000516444">
    <property type="component" value="Chromosome"/>
</dbReference>
<gene>
    <name evidence="1" type="ORF">GCM10017557_34610</name>
</gene>
<dbReference type="EMBL" id="AP023440">
    <property type="protein sequence ID" value="BCL28602.1"/>
    <property type="molecule type" value="Genomic_DNA"/>
</dbReference>
<proteinExistence type="predicted"/>
<keyword evidence="2" id="KW-1185">Reference proteome</keyword>
<evidence type="ECO:0000313" key="1">
    <source>
        <dbReference type="EMBL" id="BCL28602.1"/>
    </source>
</evidence>
<protein>
    <submittedName>
        <fullName evidence="1">Uncharacterized protein</fullName>
    </submittedName>
</protein>
<dbReference type="KEGG" id="sgm:GCM10017557_34610"/>